<reference evidence="2 3" key="1">
    <citation type="journal article" date="2019" name="G3 (Bethesda)">
        <title>Sequencing of a Wild Apple (Malus baccata) Genome Unravels the Differences Between Cultivated and Wild Apple Species Regarding Disease Resistance and Cold Tolerance.</title>
        <authorList>
            <person name="Chen X."/>
        </authorList>
    </citation>
    <scope>NUCLEOTIDE SEQUENCE [LARGE SCALE GENOMIC DNA]</scope>
    <source>
        <strain evidence="3">cv. Shandingzi</strain>
        <tissue evidence="2">Leaves</tissue>
    </source>
</reference>
<organism evidence="2 3">
    <name type="scientific">Malus baccata</name>
    <name type="common">Siberian crab apple</name>
    <name type="synonym">Pyrus baccata</name>
    <dbReference type="NCBI Taxonomy" id="106549"/>
    <lineage>
        <taxon>Eukaryota</taxon>
        <taxon>Viridiplantae</taxon>
        <taxon>Streptophyta</taxon>
        <taxon>Embryophyta</taxon>
        <taxon>Tracheophyta</taxon>
        <taxon>Spermatophyta</taxon>
        <taxon>Magnoliopsida</taxon>
        <taxon>eudicotyledons</taxon>
        <taxon>Gunneridae</taxon>
        <taxon>Pentapetalae</taxon>
        <taxon>rosids</taxon>
        <taxon>fabids</taxon>
        <taxon>Rosales</taxon>
        <taxon>Rosaceae</taxon>
        <taxon>Amygdaloideae</taxon>
        <taxon>Maleae</taxon>
        <taxon>Malus</taxon>
    </lineage>
</organism>
<evidence type="ECO:0000313" key="2">
    <source>
        <dbReference type="EMBL" id="TQE05894.1"/>
    </source>
</evidence>
<sequence length="93" mass="10668">MNWIHGRCMYFLQETTQRQYRCVQSLMLRYFSIISVMFLIVLTVFLVVLPLLLPPLPPPPLVLLFIPVLIMAVLILLAFSHLSQVPNMAVVSV</sequence>
<evidence type="ECO:0000256" key="1">
    <source>
        <dbReference type="SAM" id="Phobius"/>
    </source>
</evidence>
<keyword evidence="3" id="KW-1185">Reference proteome</keyword>
<feature type="transmembrane region" description="Helical" evidence="1">
    <location>
        <begin position="28"/>
        <end position="53"/>
    </location>
</feature>
<dbReference type="AlphaFoldDB" id="A0A540N4D3"/>
<accession>A0A540N4D3</accession>
<feature type="transmembrane region" description="Helical" evidence="1">
    <location>
        <begin position="59"/>
        <end position="79"/>
    </location>
</feature>
<evidence type="ECO:0000313" key="3">
    <source>
        <dbReference type="Proteomes" id="UP000315295"/>
    </source>
</evidence>
<keyword evidence="1" id="KW-0812">Transmembrane</keyword>
<dbReference type="PANTHER" id="PTHR38928:SF7">
    <property type="entry name" value="ARGOS7"/>
    <property type="match status" value="1"/>
</dbReference>
<gene>
    <name evidence="2" type="ORF">C1H46_008577</name>
</gene>
<keyword evidence="1" id="KW-1133">Transmembrane helix</keyword>
<dbReference type="Proteomes" id="UP000315295">
    <property type="component" value="Unassembled WGS sequence"/>
</dbReference>
<comment type="caution">
    <text evidence="2">The sequence shown here is derived from an EMBL/GenBank/DDBJ whole genome shotgun (WGS) entry which is preliminary data.</text>
</comment>
<proteinExistence type="predicted"/>
<name>A0A540N4D3_MALBA</name>
<evidence type="ECO:0008006" key="4">
    <source>
        <dbReference type="Google" id="ProtNLM"/>
    </source>
</evidence>
<protein>
    <recommendedName>
        <fullName evidence="4">ARGOS-like protein</fullName>
    </recommendedName>
</protein>
<dbReference type="EMBL" id="VIEB01000114">
    <property type="protein sequence ID" value="TQE05894.1"/>
    <property type="molecule type" value="Genomic_DNA"/>
</dbReference>
<dbReference type="PANTHER" id="PTHR38928">
    <property type="entry name" value="ARGOS7"/>
    <property type="match status" value="1"/>
</dbReference>
<keyword evidence="1" id="KW-0472">Membrane</keyword>